<keyword evidence="5" id="KW-0227">DNA damage</keyword>
<evidence type="ECO:0000256" key="2">
    <source>
        <dbReference type="ARBA" id="ARBA00005340"/>
    </source>
</evidence>
<evidence type="ECO:0000256" key="1">
    <source>
        <dbReference type="ARBA" id="ARBA00001947"/>
    </source>
</evidence>
<evidence type="ECO:0000256" key="3">
    <source>
        <dbReference type="ARBA" id="ARBA00022722"/>
    </source>
</evidence>
<dbReference type="Proteomes" id="UP000006620">
    <property type="component" value="Chromosome"/>
</dbReference>
<dbReference type="Gene3D" id="3.20.20.150">
    <property type="entry name" value="Divalent-metal-dependent TIM barrel enzymes"/>
    <property type="match status" value="1"/>
</dbReference>
<dbReference type="PANTHER" id="PTHR21445">
    <property type="entry name" value="ENDONUCLEASE IV ENDODEOXYRIBONUCLEASE IV"/>
    <property type="match status" value="1"/>
</dbReference>
<name>F8F5T5_PAEMK</name>
<evidence type="ECO:0000256" key="4">
    <source>
        <dbReference type="ARBA" id="ARBA00022723"/>
    </source>
</evidence>
<accession>F8F5T5</accession>
<evidence type="ECO:0000256" key="6">
    <source>
        <dbReference type="ARBA" id="ARBA00022801"/>
    </source>
</evidence>
<dbReference type="GO" id="GO:0003677">
    <property type="term" value="F:DNA binding"/>
    <property type="evidence" value="ECO:0007669"/>
    <property type="project" value="InterPro"/>
</dbReference>
<dbReference type="KEGG" id="pms:KNP414_02941"/>
<evidence type="ECO:0000256" key="8">
    <source>
        <dbReference type="ARBA" id="ARBA00023204"/>
    </source>
</evidence>
<keyword evidence="6" id="KW-0378">Hydrolase</keyword>
<dbReference type="PROSITE" id="PS00730">
    <property type="entry name" value="AP_NUCLEASE_F2_2"/>
    <property type="match status" value="1"/>
</dbReference>
<keyword evidence="4" id="KW-0479">Metal-binding</keyword>
<evidence type="ECO:0000313" key="10">
    <source>
        <dbReference type="EMBL" id="AEI41499.1"/>
    </source>
</evidence>
<evidence type="ECO:0000313" key="11">
    <source>
        <dbReference type="Proteomes" id="UP000006620"/>
    </source>
</evidence>
<gene>
    <name evidence="10" type="ordered locus">KNP414_02941</name>
</gene>
<dbReference type="GO" id="GO:0006284">
    <property type="term" value="P:base-excision repair"/>
    <property type="evidence" value="ECO:0007669"/>
    <property type="project" value="TreeGrafter"/>
</dbReference>
<dbReference type="HOGENOM" id="CLU_025885_0_1_9"/>
<keyword evidence="7" id="KW-0862">Zinc</keyword>
<dbReference type="PROSITE" id="PS00731">
    <property type="entry name" value="AP_NUCLEASE_F2_3"/>
    <property type="match status" value="1"/>
</dbReference>
<evidence type="ECO:0000256" key="7">
    <source>
        <dbReference type="ARBA" id="ARBA00022833"/>
    </source>
</evidence>
<reference evidence="11" key="1">
    <citation type="submission" date="2011-06" db="EMBL/GenBank/DDBJ databases">
        <title>Complete genome sequence of Paenibacillus mucilaginosus KNP414.</title>
        <authorList>
            <person name="Wang J."/>
            <person name="Hu S."/>
            <person name="Hu X."/>
            <person name="Zhang B."/>
            <person name="Dong D."/>
            <person name="Zhang S."/>
            <person name="Zhao K."/>
            <person name="Wu D."/>
        </authorList>
    </citation>
    <scope>NUCLEOTIDE SEQUENCE [LARGE SCALE GENOMIC DNA]</scope>
    <source>
        <strain evidence="11">KNP414</strain>
    </source>
</reference>
<reference evidence="10 11" key="2">
    <citation type="journal article" date="2013" name="Genome Announc.">
        <title>Genome Sequence of Growth-Improving Paenibacillus mucilaginosus Strain KNP414.</title>
        <authorList>
            <person name="Lu J.J."/>
            <person name="Wang J.F."/>
            <person name="Hu X.F."/>
        </authorList>
    </citation>
    <scope>NUCLEOTIDE SEQUENCE [LARGE SCALE GENOMIC DNA]</scope>
    <source>
        <strain evidence="10 11">KNP414</strain>
    </source>
</reference>
<dbReference type="InterPro" id="IPR013022">
    <property type="entry name" value="Xyl_isomerase-like_TIM-brl"/>
</dbReference>
<comment type="cofactor">
    <cofactor evidence="1">
        <name>Zn(2+)</name>
        <dbReference type="ChEBI" id="CHEBI:29105"/>
    </cofactor>
</comment>
<protein>
    <submittedName>
        <fullName evidence="10">Putative endonuclease IV</fullName>
    </submittedName>
</protein>
<dbReference type="PROSITE" id="PS51432">
    <property type="entry name" value="AP_NUCLEASE_F2_4"/>
    <property type="match status" value="1"/>
</dbReference>
<proteinExistence type="inferred from homology"/>
<evidence type="ECO:0000259" key="9">
    <source>
        <dbReference type="Pfam" id="PF01261"/>
    </source>
</evidence>
<dbReference type="InterPro" id="IPR001719">
    <property type="entry name" value="AP_endonuc_2"/>
</dbReference>
<feature type="domain" description="Xylose isomerase-like TIM barrel" evidence="9">
    <location>
        <begin position="19"/>
        <end position="272"/>
    </location>
</feature>
<dbReference type="GO" id="GO:0008081">
    <property type="term" value="F:phosphoric diester hydrolase activity"/>
    <property type="evidence" value="ECO:0007669"/>
    <property type="project" value="TreeGrafter"/>
</dbReference>
<dbReference type="SMART" id="SM00518">
    <property type="entry name" value="AP2Ec"/>
    <property type="match status" value="1"/>
</dbReference>
<dbReference type="Pfam" id="PF01261">
    <property type="entry name" value="AP_endonuc_2"/>
    <property type="match status" value="1"/>
</dbReference>
<organism evidence="10 11">
    <name type="scientific">Paenibacillus mucilaginosus (strain KNP414)</name>
    <dbReference type="NCBI Taxonomy" id="1036673"/>
    <lineage>
        <taxon>Bacteria</taxon>
        <taxon>Bacillati</taxon>
        <taxon>Bacillota</taxon>
        <taxon>Bacilli</taxon>
        <taxon>Bacillales</taxon>
        <taxon>Paenibacillaceae</taxon>
        <taxon>Paenibacillus</taxon>
    </lineage>
</organism>
<evidence type="ECO:0000256" key="5">
    <source>
        <dbReference type="ARBA" id="ARBA00022763"/>
    </source>
</evidence>
<dbReference type="GO" id="GO:0008270">
    <property type="term" value="F:zinc ion binding"/>
    <property type="evidence" value="ECO:0007669"/>
    <property type="project" value="InterPro"/>
</dbReference>
<keyword evidence="8" id="KW-0234">DNA repair</keyword>
<dbReference type="SUPFAM" id="SSF51658">
    <property type="entry name" value="Xylose isomerase-like"/>
    <property type="match status" value="1"/>
</dbReference>
<keyword evidence="10" id="KW-0255">Endonuclease</keyword>
<keyword evidence="3" id="KW-0540">Nuclease</keyword>
<dbReference type="AlphaFoldDB" id="F8F5T5"/>
<comment type="similarity">
    <text evidence="2">Belongs to the AP endonuclease 2 family.</text>
</comment>
<dbReference type="InterPro" id="IPR036237">
    <property type="entry name" value="Xyl_isomerase-like_sf"/>
</dbReference>
<dbReference type="PANTHER" id="PTHR21445:SF0">
    <property type="entry name" value="APURINIC-APYRIMIDINIC ENDONUCLEASE"/>
    <property type="match status" value="1"/>
</dbReference>
<dbReference type="GO" id="GO:0003906">
    <property type="term" value="F:DNA-(apurinic or apyrimidinic site) endonuclease activity"/>
    <property type="evidence" value="ECO:0007669"/>
    <property type="project" value="TreeGrafter"/>
</dbReference>
<dbReference type="PATRIC" id="fig|1036673.3.peg.2693"/>
<dbReference type="NCBIfam" id="TIGR00587">
    <property type="entry name" value="nfo"/>
    <property type="match status" value="1"/>
</dbReference>
<sequence length="282" mass="31115">MRLGCHISIRGGYTEAARTALKLGAESFQYFPKNPRSLAVKSFNRQDAESCARLCREHGLSAIAHTSYPVNMAVDDPGLREATVASLRNDLEIADTCGSVGIIVHFGKYKGPDPLQGYKNIIQCVNEVLHGYKGEALFLIENQAGEGSRMGTTFEELVQIRSLCAYPDKVGFCLDTCHAFASGLWPSGEKGWSRLEAHALQTGYLPHLHAVHLNDSVYPWGAGKDRHAMIGRGEMGEVRFRELLASPALRSRKTLPLVLETPVPRGLTHAPEIRYLEELRDS</sequence>
<dbReference type="EMBL" id="CP002869">
    <property type="protein sequence ID" value="AEI41499.1"/>
    <property type="molecule type" value="Genomic_DNA"/>
</dbReference>
<dbReference type="RefSeq" id="WP_013916660.1">
    <property type="nucleotide sequence ID" value="NC_015690.1"/>
</dbReference>
<dbReference type="InterPro" id="IPR018246">
    <property type="entry name" value="AP_endonuc_F2_Zn_BS"/>
</dbReference>